<proteinExistence type="predicted"/>
<organism evidence="1">
    <name type="scientific">uncultured Dysgonomonas sp</name>
    <dbReference type="NCBI Taxonomy" id="206096"/>
    <lineage>
        <taxon>Bacteria</taxon>
        <taxon>Pseudomonadati</taxon>
        <taxon>Bacteroidota</taxon>
        <taxon>Bacteroidia</taxon>
        <taxon>Bacteroidales</taxon>
        <taxon>Dysgonomonadaceae</taxon>
        <taxon>Dysgonomonas</taxon>
        <taxon>environmental samples</taxon>
    </lineage>
</organism>
<dbReference type="InterPro" id="IPR008969">
    <property type="entry name" value="CarboxyPept-like_regulatory"/>
</dbReference>
<gene>
    <name evidence="1" type="ORF">KL86DYS2_13304</name>
</gene>
<dbReference type="EMBL" id="FLUL01000001">
    <property type="protein sequence ID" value="SBW08144.1"/>
    <property type="molecule type" value="Genomic_DNA"/>
</dbReference>
<dbReference type="RefSeq" id="WP_296951969.1">
    <property type="nucleotide sequence ID" value="NZ_LT599021.1"/>
</dbReference>
<evidence type="ECO:0000313" key="1">
    <source>
        <dbReference type="EMBL" id="SBW08144.1"/>
    </source>
</evidence>
<dbReference type="AlphaFoldDB" id="A0A212K8W1"/>
<name>A0A212K8W1_9BACT</name>
<dbReference type="SUPFAM" id="SSF49464">
    <property type="entry name" value="Carboxypeptidase regulatory domain-like"/>
    <property type="match status" value="1"/>
</dbReference>
<reference evidence="1" key="1">
    <citation type="submission" date="2016-04" db="EMBL/GenBank/DDBJ databases">
        <authorList>
            <person name="Evans L.H."/>
            <person name="Alamgir A."/>
            <person name="Owens N."/>
            <person name="Weber N.D."/>
            <person name="Virtaneva K."/>
            <person name="Barbian K."/>
            <person name="Babar A."/>
            <person name="Rosenke K."/>
        </authorList>
    </citation>
    <scope>NUCLEOTIDE SEQUENCE</scope>
    <source>
        <strain evidence="1">86-2</strain>
    </source>
</reference>
<protein>
    <submittedName>
        <fullName evidence="1">Uncharacterized protein</fullName>
    </submittedName>
</protein>
<accession>A0A212K8W1</accession>
<sequence length="262" mass="29919">MRSVLFLILFVCSINTFSQRKVLGIIVDENNNPLIGVKVQEQGTDNYVDSGLEGEFQIITLKDTCVLSFSMLGLSPQKLYVTNNVSKSVKLRSYDRATHRITIGANYDFINSVLGVQISNGYDERALIHFEDFLDKIIYKTSFKTNFGKDYGFGVALGWLRPLKFVDVVSVRYDQMDYNENVKLDYRNINLSGSSYIRAINSSLIFNTGVIHLNKKNDFGIGVGLEKLLFVDKIYAGFLMGYYFDYYIYSVYTQSLLLKKKC</sequence>
<dbReference type="Pfam" id="PF13715">
    <property type="entry name" value="CarbopepD_reg_2"/>
    <property type="match status" value="1"/>
</dbReference>